<gene>
    <name evidence="1" type="ORF">PDESU_01382</name>
</gene>
<name>A0A6C2TYM0_PONDE</name>
<accession>A0A6C2TYM0</accession>
<keyword evidence="2" id="KW-1185">Reference proteome</keyword>
<evidence type="ECO:0000313" key="1">
    <source>
        <dbReference type="EMBL" id="VGO12828.1"/>
    </source>
</evidence>
<dbReference type="AlphaFoldDB" id="A0A6C2TYM0"/>
<proteinExistence type="predicted"/>
<sequence length="55" mass="6048">MHIIKPEPAHFPGLAVNEPFCMRLAKAVGLDSNTEVLCCPYRAKNSWPANPMALP</sequence>
<reference evidence="1 2" key="1">
    <citation type="submission" date="2019-04" db="EMBL/GenBank/DDBJ databases">
        <authorList>
            <person name="Van Vliet M D."/>
        </authorList>
    </citation>
    <scope>NUCLEOTIDE SEQUENCE [LARGE SCALE GENOMIC DNA]</scope>
    <source>
        <strain evidence="1 2">F1</strain>
    </source>
</reference>
<evidence type="ECO:0000313" key="2">
    <source>
        <dbReference type="Proteomes" id="UP000366872"/>
    </source>
</evidence>
<organism evidence="1 2">
    <name type="scientific">Pontiella desulfatans</name>
    <dbReference type="NCBI Taxonomy" id="2750659"/>
    <lineage>
        <taxon>Bacteria</taxon>
        <taxon>Pseudomonadati</taxon>
        <taxon>Kiritimatiellota</taxon>
        <taxon>Kiritimatiellia</taxon>
        <taxon>Kiritimatiellales</taxon>
        <taxon>Pontiellaceae</taxon>
        <taxon>Pontiella</taxon>
    </lineage>
</organism>
<protein>
    <submittedName>
        <fullName evidence="1">Uncharacterized protein</fullName>
    </submittedName>
</protein>
<dbReference type="EMBL" id="CAAHFG010000001">
    <property type="protein sequence ID" value="VGO12828.1"/>
    <property type="molecule type" value="Genomic_DNA"/>
</dbReference>
<dbReference type="Proteomes" id="UP000366872">
    <property type="component" value="Unassembled WGS sequence"/>
</dbReference>
<dbReference type="RefSeq" id="WP_136078458.1">
    <property type="nucleotide sequence ID" value="NZ_CAAHFG010000001.1"/>
</dbReference>